<gene>
    <name evidence="6" type="ORF">SAMN05216378_5606</name>
</gene>
<evidence type="ECO:0000313" key="7">
    <source>
        <dbReference type="Proteomes" id="UP000198855"/>
    </source>
</evidence>
<evidence type="ECO:0000313" key="6">
    <source>
        <dbReference type="EMBL" id="SFF23442.1"/>
    </source>
</evidence>
<organism evidence="6 7">
    <name type="scientific">Paenibacillus catalpae</name>
    <dbReference type="NCBI Taxonomy" id="1045775"/>
    <lineage>
        <taxon>Bacteria</taxon>
        <taxon>Bacillati</taxon>
        <taxon>Bacillota</taxon>
        <taxon>Bacilli</taxon>
        <taxon>Bacillales</taxon>
        <taxon>Paenibacillaceae</taxon>
        <taxon>Paenibacillus</taxon>
    </lineage>
</organism>
<sequence length="192" mass="21065">MTRILFVCTGNTCRSPMAEAMLRTMARQTGISLEVRSAGVSTIDGLPISGHAATALRGKSVEHQGSSRALSGEAVAWADLILTMTASHKRGLLHYFPEAVDKAYTLKEYVNQDTAVQSDIEELERLYTEMHMKQALGQQLSTAERTRLLELERRIPSFDIADPFGGTLSMYESCASEIEESLKALLGILQKG</sequence>
<dbReference type="InterPro" id="IPR036196">
    <property type="entry name" value="Ptyr_pPase_sf"/>
</dbReference>
<feature type="active site" description="Nucleophile" evidence="4">
    <location>
        <position position="8"/>
    </location>
</feature>
<dbReference type="InterPro" id="IPR050438">
    <property type="entry name" value="LMW_PTPase"/>
</dbReference>
<evidence type="ECO:0000256" key="4">
    <source>
        <dbReference type="PIRSR" id="PIRSR617867-1"/>
    </source>
</evidence>
<keyword evidence="2" id="KW-0378">Hydrolase</keyword>
<dbReference type="RefSeq" id="WP_091189893.1">
    <property type="nucleotide sequence ID" value="NZ_FOMT01000006.1"/>
</dbReference>
<dbReference type="InterPro" id="IPR017867">
    <property type="entry name" value="Tyr_phospatase_low_mol_wt"/>
</dbReference>
<dbReference type="PANTHER" id="PTHR11717:SF31">
    <property type="entry name" value="LOW MOLECULAR WEIGHT PROTEIN-TYROSINE-PHOSPHATASE ETP-RELATED"/>
    <property type="match status" value="1"/>
</dbReference>
<name>A0A1I2H193_9BACL</name>
<dbReference type="AlphaFoldDB" id="A0A1I2H193"/>
<feature type="domain" description="Phosphotyrosine protein phosphatase I" evidence="5">
    <location>
        <begin position="2"/>
        <end position="188"/>
    </location>
</feature>
<dbReference type="Gene3D" id="3.40.50.2300">
    <property type="match status" value="1"/>
</dbReference>
<accession>A0A1I2H193</accession>
<dbReference type="EMBL" id="FOMT01000006">
    <property type="protein sequence ID" value="SFF23442.1"/>
    <property type="molecule type" value="Genomic_DNA"/>
</dbReference>
<dbReference type="InterPro" id="IPR023485">
    <property type="entry name" value="Ptyr_pPase"/>
</dbReference>
<dbReference type="Proteomes" id="UP000198855">
    <property type="component" value="Unassembled WGS sequence"/>
</dbReference>
<dbReference type="SUPFAM" id="SSF52788">
    <property type="entry name" value="Phosphotyrosine protein phosphatases I"/>
    <property type="match status" value="1"/>
</dbReference>
<dbReference type="OrthoDB" id="9784339at2"/>
<evidence type="ECO:0000256" key="3">
    <source>
        <dbReference type="ARBA" id="ARBA00022912"/>
    </source>
</evidence>
<evidence type="ECO:0000256" key="2">
    <source>
        <dbReference type="ARBA" id="ARBA00022801"/>
    </source>
</evidence>
<protein>
    <submittedName>
        <fullName evidence="6">Protein-tyrosine phosphatase</fullName>
    </submittedName>
</protein>
<comment type="similarity">
    <text evidence="1">Belongs to the low molecular weight phosphotyrosine protein phosphatase family.</text>
</comment>
<dbReference type="STRING" id="1045775.SAMN05216378_5606"/>
<keyword evidence="3" id="KW-0904">Protein phosphatase</keyword>
<dbReference type="Pfam" id="PF01451">
    <property type="entry name" value="LMWPc"/>
    <property type="match status" value="1"/>
</dbReference>
<dbReference type="CDD" id="cd16344">
    <property type="entry name" value="LMWPAP"/>
    <property type="match status" value="1"/>
</dbReference>
<dbReference type="PANTHER" id="PTHR11717">
    <property type="entry name" value="LOW MOLECULAR WEIGHT PROTEIN TYROSINE PHOSPHATASE"/>
    <property type="match status" value="1"/>
</dbReference>
<evidence type="ECO:0000259" key="5">
    <source>
        <dbReference type="SMART" id="SM00226"/>
    </source>
</evidence>
<evidence type="ECO:0000256" key="1">
    <source>
        <dbReference type="ARBA" id="ARBA00011063"/>
    </source>
</evidence>
<reference evidence="7" key="1">
    <citation type="submission" date="2016-10" db="EMBL/GenBank/DDBJ databases">
        <authorList>
            <person name="Varghese N."/>
            <person name="Submissions S."/>
        </authorList>
    </citation>
    <scope>NUCLEOTIDE SEQUENCE [LARGE SCALE GENOMIC DNA]</scope>
    <source>
        <strain evidence="7">CGMCC 1.10784</strain>
    </source>
</reference>
<feature type="active site" evidence="4">
    <location>
        <position position="14"/>
    </location>
</feature>
<proteinExistence type="inferred from homology"/>
<dbReference type="PRINTS" id="PR00719">
    <property type="entry name" value="LMWPTPASE"/>
</dbReference>
<keyword evidence="7" id="KW-1185">Reference proteome</keyword>
<dbReference type="SMART" id="SM00226">
    <property type="entry name" value="LMWPc"/>
    <property type="match status" value="1"/>
</dbReference>
<dbReference type="GO" id="GO:0004725">
    <property type="term" value="F:protein tyrosine phosphatase activity"/>
    <property type="evidence" value="ECO:0007669"/>
    <property type="project" value="InterPro"/>
</dbReference>